<dbReference type="Pfam" id="PF06974">
    <property type="entry name" value="WS_DGAT_C"/>
    <property type="match status" value="1"/>
</dbReference>
<comment type="caution">
    <text evidence="14">The sequence shown here is derived from an EMBL/GenBank/DDBJ whole genome shotgun (WGS) entry which is preliminary data.</text>
</comment>
<evidence type="ECO:0000256" key="4">
    <source>
        <dbReference type="ARBA" id="ARBA00013244"/>
    </source>
</evidence>
<dbReference type="GO" id="GO:0019432">
    <property type="term" value="P:triglyceride biosynthetic process"/>
    <property type="evidence" value="ECO:0007669"/>
    <property type="project" value="UniProtKB-UniPathway"/>
</dbReference>
<sequence>MLTRQKGGDLVEEISGLDTRFLYSETPTAHMHTLKIVVMNVAGSPITVSLDMFIDALEKRLDRMPALRRRRVAIPHRLSLPVWVEDANLDASAHIDWRVAPAPGGNRELADAVADVAAIPLDPDRPLWHMTVVDGLADDRIAVIVKLHHAVADGGAAVAMLLNAFLTDQSDAIVVPADPEPEPSRRELFGFAARSRARQVRHLPALGREMYTGMRAAQRAARESDGAIAMPFDCPRTPLNVSLSAQRTFAMVDLPIGDLLDIKRSCNTTLNVVYLVLCGGAVRRYLLGLGALPDKSLMAGVPVGTRIDPTRLSGNHFDNMYVPLRTDLADPVARLRAVHAASSKARGIRAAMGHEMLERRAALTPLHLYPLGLRLWARSKLADRVRPPINLVASNVAGPREAPESEGGVISALYSVGPILEGIGLNITAWSFCDKLGVSVLGCPASLPDPWALTTQFEAELHDLRQRLG</sequence>
<dbReference type="SUPFAM" id="SSF52777">
    <property type="entry name" value="CoA-dependent acyltransferases"/>
    <property type="match status" value="1"/>
</dbReference>
<proteinExistence type="inferred from homology"/>
<comment type="pathway">
    <text evidence="1 11">Glycerolipid metabolism; triacylglycerol biosynthesis.</text>
</comment>
<keyword evidence="7 11" id="KW-0319">Glycerol metabolism</keyword>
<dbReference type="InterPro" id="IPR009721">
    <property type="entry name" value="O-acyltransferase_WSD1_C"/>
</dbReference>
<evidence type="ECO:0000256" key="1">
    <source>
        <dbReference type="ARBA" id="ARBA00004771"/>
    </source>
</evidence>
<feature type="domain" description="O-acyltransferase WSD1-like N-terminal" evidence="12">
    <location>
        <begin position="15"/>
        <end position="273"/>
    </location>
</feature>
<dbReference type="HOGENOM" id="CLU_024186_4_2_11"/>
<evidence type="ECO:0000313" key="15">
    <source>
        <dbReference type="Proteomes" id="UP000018291"/>
    </source>
</evidence>
<evidence type="ECO:0000256" key="11">
    <source>
        <dbReference type="RuleBase" id="RU361241"/>
    </source>
</evidence>
<gene>
    <name evidence="14" type="ORF">BN381_360018</name>
</gene>
<dbReference type="EC" id="2.3.1.20" evidence="4 11"/>
<dbReference type="EMBL" id="CANL01000030">
    <property type="protein sequence ID" value="CCM64316.1"/>
    <property type="molecule type" value="Genomic_DNA"/>
</dbReference>
<evidence type="ECO:0000256" key="5">
    <source>
        <dbReference type="ARBA" id="ARBA00022516"/>
    </source>
</evidence>
<keyword evidence="8 11" id="KW-0443">Lipid metabolism</keyword>
<dbReference type="GO" id="GO:0071731">
    <property type="term" value="P:response to nitric oxide"/>
    <property type="evidence" value="ECO:0007669"/>
    <property type="project" value="TreeGrafter"/>
</dbReference>
<evidence type="ECO:0000259" key="12">
    <source>
        <dbReference type="Pfam" id="PF03007"/>
    </source>
</evidence>
<keyword evidence="9 11" id="KW-0012">Acyltransferase</keyword>
<evidence type="ECO:0000259" key="13">
    <source>
        <dbReference type="Pfam" id="PF06974"/>
    </source>
</evidence>
<keyword evidence="15" id="KW-1185">Reference proteome</keyword>
<reference evidence="14 15" key="1">
    <citation type="journal article" date="2013" name="ISME J.">
        <title>Metabolic model for the filamentous 'Candidatus Microthrix parvicella' based on genomic and metagenomic analyses.</title>
        <authorList>
            <person name="Jon McIlroy S."/>
            <person name="Kristiansen R."/>
            <person name="Albertsen M."/>
            <person name="Michael Karst S."/>
            <person name="Rossetti S."/>
            <person name="Lund Nielsen J."/>
            <person name="Tandoi V."/>
            <person name="James Seviour R."/>
            <person name="Nielsen P.H."/>
        </authorList>
    </citation>
    <scope>NUCLEOTIDE SEQUENCE [LARGE SCALE GENOMIC DNA]</scope>
    <source>
        <strain evidence="14 15">RN1</strain>
    </source>
</reference>
<dbReference type="Pfam" id="PF03007">
    <property type="entry name" value="WS_DGAT_cat"/>
    <property type="match status" value="1"/>
</dbReference>
<dbReference type="InterPro" id="IPR014292">
    <property type="entry name" value="Acyl_transf_WS/DGAT"/>
</dbReference>
<dbReference type="Proteomes" id="UP000018291">
    <property type="component" value="Unassembled WGS sequence"/>
</dbReference>
<comment type="pathway">
    <text evidence="2">Lipid metabolism.</text>
</comment>
<dbReference type="Gene3D" id="3.30.559.10">
    <property type="entry name" value="Chloramphenicol acetyltransferase-like domain"/>
    <property type="match status" value="1"/>
</dbReference>
<evidence type="ECO:0000256" key="10">
    <source>
        <dbReference type="ARBA" id="ARBA00048109"/>
    </source>
</evidence>
<comment type="catalytic activity">
    <reaction evidence="10 11">
        <text>an acyl-CoA + a 1,2-diacyl-sn-glycerol = a triacyl-sn-glycerol + CoA</text>
        <dbReference type="Rhea" id="RHEA:10868"/>
        <dbReference type="ChEBI" id="CHEBI:17815"/>
        <dbReference type="ChEBI" id="CHEBI:57287"/>
        <dbReference type="ChEBI" id="CHEBI:58342"/>
        <dbReference type="ChEBI" id="CHEBI:64615"/>
        <dbReference type="EC" id="2.3.1.20"/>
    </reaction>
</comment>
<evidence type="ECO:0000256" key="2">
    <source>
        <dbReference type="ARBA" id="ARBA00005189"/>
    </source>
</evidence>
<feature type="domain" description="O-acyltransferase WSD1 C-terminal" evidence="13">
    <location>
        <begin position="314"/>
        <end position="464"/>
    </location>
</feature>
<dbReference type="eggNOG" id="COG1020">
    <property type="taxonomic scope" value="Bacteria"/>
</dbReference>
<name>R4Z4X0_9ACTN</name>
<dbReference type="PANTHER" id="PTHR31650:SF1">
    <property type="entry name" value="WAX ESTER SYNTHASE_DIACYLGLYCEROL ACYLTRANSFERASE 4-RELATED"/>
    <property type="match status" value="1"/>
</dbReference>
<keyword evidence="6 11" id="KW-0808">Transferase</keyword>
<keyword evidence="5 11" id="KW-0444">Lipid biosynthesis</keyword>
<dbReference type="InterPro" id="IPR045034">
    <property type="entry name" value="O-acyltransferase_WSD1-like"/>
</dbReference>
<dbReference type="InterPro" id="IPR004255">
    <property type="entry name" value="O-acyltransferase_WSD1_N"/>
</dbReference>
<dbReference type="UniPathway" id="UPA00282"/>
<evidence type="ECO:0000256" key="6">
    <source>
        <dbReference type="ARBA" id="ARBA00022679"/>
    </source>
</evidence>
<dbReference type="GO" id="GO:0051701">
    <property type="term" value="P:biological process involved in interaction with host"/>
    <property type="evidence" value="ECO:0007669"/>
    <property type="project" value="TreeGrafter"/>
</dbReference>
<protein>
    <recommendedName>
        <fullName evidence="4 11">Diacylglycerol O-acyltransferase</fullName>
        <ecNumber evidence="4 11">2.3.1.20</ecNumber>
    </recommendedName>
</protein>
<dbReference type="AlphaFoldDB" id="R4Z4X0"/>
<dbReference type="PANTHER" id="PTHR31650">
    <property type="entry name" value="O-ACYLTRANSFERASE (WSD1-LIKE) FAMILY PROTEIN"/>
    <property type="match status" value="1"/>
</dbReference>
<dbReference type="STRING" id="1229780.BN381_360018"/>
<dbReference type="GO" id="GO:0006071">
    <property type="term" value="P:glycerol metabolic process"/>
    <property type="evidence" value="ECO:0007669"/>
    <property type="project" value="UniProtKB-KW"/>
</dbReference>
<comment type="similarity">
    <text evidence="3 11">Belongs to the long-chain O-acyltransferase family.</text>
</comment>
<dbReference type="InterPro" id="IPR023213">
    <property type="entry name" value="CAT-like_dom_sf"/>
</dbReference>
<organism evidence="14 15">
    <name type="scientific">Candidatus Neomicrothrix parvicella RN1</name>
    <dbReference type="NCBI Taxonomy" id="1229780"/>
    <lineage>
        <taxon>Bacteria</taxon>
        <taxon>Bacillati</taxon>
        <taxon>Actinomycetota</taxon>
        <taxon>Acidimicrobiia</taxon>
        <taxon>Acidimicrobiales</taxon>
        <taxon>Microthrixaceae</taxon>
        <taxon>Candidatus Neomicrothrix</taxon>
    </lineage>
</organism>
<dbReference type="GO" id="GO:0005886">
    <property type="term" value="C:plasma membrane"/>
    <property type="evidence" value="ECO:0007669"/>
    <property type="project" value="TreeGrafter"/>
</dbReference>
<evidence type="ECO:0000313" key="14">
    <source>
        <dbReference type="EMBL" id="CCM64316.1"/>
    </source>
</evidence>
<dbReference type="OrthoDB" id="9810950at2"/>
<dbReference type="NCBIfam" id="TIGR02946">
    <property type="entry name" value="acyl_WS_DGAT"/>
    <property type="match status" value="1"/>
</dbReference>
<evidence type="ECO:0000256" key="3">
    <source>
        <dbReference type="ARBA" id="ARBA00009587"/>
    </source>
</evidence>
<dbReference type="Gene3D" id="3.30.559.30">
    <property type="entry name" value="Nonribosomal peptide synthetase, condensation domain"/>
    <property type="match status" value="1"/>
</dbReference>
<dbReference type="GO" id="GO:0001666">
    <property type="term" value="P:response to hypoxia"/>
    <property type="evidence" value="ECO:0007669"/>
    <property type="project" value="TreeGrafter"/>
</dbReference>
<evidence type="ECO:0000256" key="8">
    <source>
        <dbReference type="ARBA" id="ARBA00023098"/>
    </source>
</evidence>
<dbReference type="RefSeq" id="WP_012228200.1">
    <property type="nucleotide sequence ID" value="NZ_HG422565.1"/>
</dbReference>
<evidence type="ECO:0000256" key="7">
    <source>
        <dbReference type="ARBA" id="ARBA00022798"/>
    </source>
</evidence>
<accession>R4Z4X0</accession>
<dbReference type="GO" id="GO:0004144">
    <property type="term" value="F:diacylglycerol O-acyltransferase activity"/>
    <property type="evidence" value="ECO:0007669"/>
    <property type="project" value="UniProtKB-EC"/>
</dbReference>
<evidence type="ECO:0000256" key="9">
    <source>
        <dbReference type="ARBA" id="ARBA00023315"/>
    </source>
</evidence>